<evidence type="ECO:0000313" key="8">
    <source>
        <dbReference type="Proteomes" id="UP000253061"/>
    </source>
</evidence>
<feature type="transmembrane region" description="Helical" evidence="5">
    <location>
        <begin position="32"/>
        <end position="50"/>
    </location>
</feature>
<feature type="domain" description="Sodium/calcium exchanger membrane region" evidence="6">
    <location>
        <begin position="8"/>
        <end position="146"/>
    </location>
</feature>
<feature type="transmembrane region" description="Helical" evidence="5">
    <location>
        <begin position="114"/>
        <end position="144"/>
    </location>
</feature>
<dbReference type="NCBIfam" id="TIGR00367">
    <property type="entry name" value="calcium/sodium antiporter"/>
    <property type="match status" value="1"/>
</dbReference>
<evidence type="ECO:0000313" key="7">
    <source>
        <dbReference type="EMBL" id="RCK25188.1"/>
    </source>
</evidence>
<feature type="transmembrane region" description="Helical" evidence="5">
    <location>
        <begin position="174"/>
        <end position="196"/>
    </location>
</feature>
<evidence type="ECO:0000256" key="5">
    <source>
        <dbReference type="SAM" id="Phobius"/>
    </source>
</evidence>
<feature type="transmembrane region" description="Helical" evidence="5">
    <location>
        <begin position="301"/>
        <end position="319"/>
    </location>
</feature>
<proteinExistence type="predicted"/>
<evidence type="ECO:0000256" key="4">
    <source>
        <dbReference type="ARBA" id="ARBA00023136"/>
    </source>
</evidence>
<sequence length="320" mass="33372">MEQLIPYLQIVAGLVLLTAGGEFIVRGAVGLALLLGVSKVIVGLTIVAAGTSAPEFVVSLNAALKGTADIAMGNVVGSNIANILLILGAVALLKPVAAARVTVVRDGGTMLLGTVLFIGLCMFGVIERWAGAVMLCVLAAIWYFTYQHDKNSPSDASHLHEEEVDEIGEKPKGWIKPIIATLIGIVGLMLGADWLVEGGVTVARQFGVSEAVIGLTLVAFGTSLPELAASVVAAFRGHADVALGNVFGSNLLNLLVIIGGVSLIAPIPVPEQIMNSDIWIMLAVTVLLLLVAYALRKISRITGIAFVIAYLVYVFQLVVA</sequence>
<feature type="transmembrane region" description="Helical" evidence="5">
    <location>
        <begin position="70"/>
        <end position="93"/>
    </location>
</feature>
<dbReference type="AlphaFoldDB" id="A0A367VIZ6"/>
<feature type="transmembrane region" description="Helical" evidence="5">
    <location>
        <begin position="247"/>
        <end position="266"/>
    </location>
</feature>
<dbReference type="GO" id="GO:0005886">
    <property type="term" value="C:plasma membrane"/>
    <property type="evidence" value="ECO:0007669"/>
    <property type="project" value="TreeGrafter"/>
</dbReference>
<gene>
    <name evidence="7" type="ORF">TH6_00730</name>
</gene>
<keyword evidence="2 5" id="KW-0812">Transmembrane</keyword>
<reference evidence="7 8" key="1">
    <citation type="submission" date="2014-07" db="EMBL/GenBank/DDBJ databases">
        <title>Draft genome sequence of Thalassospira profundimaris R8-17.</title>
        <authorList>
            <person name="Lai Q."/>
            <person name="Shao Z."/>
        </authorList>
    </citation>
    <scope>NUCLEOTIDE SEQUENCE [LARGE SCALE GENOMIC DNA]</scope>
    <source>
        <strain evidence="7 8">R8-17</strain>
    </source>
</reference>
<evidence type="ECO:0000256" key="2">
    <source>
        <dbReference type="ARBA" id="ARBA00022692"/>
    </source>
</evidence>
<feature type="transmembrane region" description="Helical" evidence="5">
    <location>
        <begin position="6"/>
        <end position="25"/>
    </location>
</feature>
<comment type="subcellular location">
    <subcellularLocation>
        <location evidence="1">Membrane</location>
        <topology evidence="1">Multi-pass membrane protein</topology>
    </subcellularLocation>
</comment>
<dbReference type="Gene3D" id="1.20.1420.30">
    <property type="entry name" value="NCX, central ion-binding region"/>
    <property type="match status" value="1"/>
</dbReference>
<protein>
    <submittedName>
        <fullName evidence="7">Conjugal transfer protein TraR</fullName>
    </submittedName>
</protein>
<dbReference type="GO" id="GO:0006874">
    <property type="term" value="P:intracellular calcium ion homeostasis"/>
    <property type="evidence" value="ECO:0007669"/>
    <property type="project" value="TreeGrafter"/>
</dbReference>
<dbReference type="InterPro" id="IPR004837">
    <property type="entry name" value="NaCa_Exmemb"/>
</dbReference>
<dbReference type="InterPro" id="IPR004481">
    <property type="entry name" value="K/Na/Ca-exchanger"/>
</dbReference>
<dbReference type="InterPro" id="IPR044880">
    <property type="entry name" value="NCX_ion-bd_dom_sf"/>
</dbReference>
<dbReference type="GO" id="GO:0008273">
    <property type="term" value="F:calcium, potassium:sodium antiporter activity"/>
    <property type="evidence" value="ECO:0007669"/>
    <property type="project" value="TreeGrafter"/>
</dbReference>
<dbReference type="PANTHER" id="PTHR10846">
    <property type="entry name" value="SODIUM/POTASSIUM/CALCIUM EXCHANGER"/>
    <property type="match status" value="1"/>
</dbReference>
<feature type="domain" description="Sodium/calcium exchanger membrane region" evidence="6">
    <location>
        <begin position="178"/>
        <end position="315"/>
    </location>
</feature>
<name>A0A367VIZ6_9PROT</name>
<dbReference type="RefSeq" id="WP_062956712.1">
    <property type="nucleotide sequence ID" value="NZ_JPWB01000001.1"/>
</dbReference>
<keyword evidence="3 5" id="KW-1133">Transmembrane helix</keyword>
<feature type="transmembrane region" description="Helical" evidence="5">
    <location>
        <begin position="278"/>
        <end position="295"/>
    </location>
</feature>
<evidence type="ECO:0000256" key="3">
    <source>
        <dbReference type="ARBA" id="ARBA00022989"/>
    </source>
</evidence>
<dbReference type="Proteomes" id="UP000253061">
    <property type="component" value="Unassembled WGS sequence"/>
</dbReference>
<accession>A0A367VIZ6</accession>
<evidence type="ECO:0000259" key="6">
    <source>
        <dbReference type="Pfam" id="PF01699"/>
    </source>
</evidence>
<evidence type="ECO:0000256" key="1">
    <source>
        <dbReference type="ARBA" id="ARBA00004141"/>
    </source>
</evidence>
<keyword evidence="4 5" id="KW-0472">Membrane</keyword>
<dbReference type="Pfam" id="PF01699">
    <property type="entry name" value="Na_Ca_ex"/>
    <property type="match status" value="2"/>
</dbReference>
<dbReference type="PANTHER" id="PTHR10846:SF8">
    <property type="entry name" value="INNER MEMBRANE PROTEIN YRBG"/>
    <property type="match status" value="1"/>
</dbReference>
<feature type="transmembrane region" description="Helical" evidence="5">
    <location>
        <begin position="208"/>
        <end position="235"/>
    </location>
</feature>
<comment type="caution">
    <text evidence="7">The sequence shown here is derived from an EMBL/GenBank/DDBJ whole genome shotgun (WGS) entry which is preliminary data.</text>
</comment>
<dbReference type="GO" id="GO:0005262">
    <property type="term" value="F:calcium channel activity"/>
    <property type="evidence" value="ECO:0007669"/>
    <property type="project" value="TreeGrafter"/>
</dbReference>
<dbReference type="EMBL" id="JPWB01000001">
    <property type="protein sequence ID" value="RCK25188.1"/>
    <property type="molecule type" value="Genomic_DNA"/>
</dbReference>
<organism evidence="7 8">
    <name type="scientific">Thalassospira profundimaris</name>
    <dbReference type="NCBI Taxonomy" id="502049"/>
    <lineage>
        <taxon>Bacteria</taxon>
        <taxon>Pseudomonadati</taxon>
        <taxon>Pseudomonadota</taxon>
        <taxon>Alphaproteobacteria</taxon>
        <taxon>Rhodospirillales</taxon>
        <taxon>Thalassospiraceae</taxon>
        <taxon>Thalassospira</taxon>
    </lineage>
</organism>